<dbReference type="PANTHER" id="PTHR34706:SF1">
    <property type="entry name" value="VWFA DOMAIN-CONTAINING PROTEIN"/>
    <property type="match status" value="1"/>
</dbReference>
<dbReference type="OrthoDB" id="9992527at2759"/>
<evidence type="ECO:0000313" key="3">
    <source>
        <dbReference type="EMBL" id="KAF2006619.1"/>
    </source>
</evidence>
<proteinExistence type="predicted"/>
<dbReference type="Gene3D" id="1.10.510.10">
    <property type="entry name" value="Transferase(Phosphotransferase) domain 1"/>
    <property type="match status" value="1"/>
</dbReference>
<dbReference type="PROSITE" id="PS50011">
    <property type="entry name" value="PROTEIN_KINASE_DOM"/>
    <property type="match status" value="1"/>
</dbReference>
<name>A0A6A5X0E1_9PLEO</name>
<evidence type="ECO:0000259" key="2">
    <source>
        <dbReference type="PROSITE" id="PS50011"/>
    </source>
</evidence>
<dbReference type="GO" id="GO:0005524">
    <property type="term" value="F:ATP binding"/>
    <property type="evidence" value="ECO:0007669"/>
    <property type="project" value="InterPro"/>
</dbReference>
<dbReference type="Pfam" id="PF00069">
    <property type="entry name" value="Pkinase"/>
    <property type="match status" value="1"/>
</dbReference>
<evidence type="ECO:0000313" key="4">
    <source>
        <dbReference type="Proteomes" id="UP000799779"/>
    </source>
</evidence>
<accession>A0A6A5X0E1</accession>
<dbReference type="GO" id="GO:0004672">
    <property type="term" value="F:protein kinase activity"/>
    <property type="evidence" value="ECO:0007669"/>
    <property type="project" value="InterPro"/>
</dbReference>
<gene>
    <name evidence="3" type="ORF">P154DRAFT_615336</name>
</gene>
<keyword evidence="4" id="KW-1185">Reference proteome</keyword>
<dbReference type="EMBL" id="ML977559">
    <property type="protein sequence ID" value="KAF2006619.1"/>
    <property type="molecule type" value="Genomic_DNA"/>
</dbReference>
<dbReference type="InterPro" id="IPR000719">
    <property type="entry name" value="Prot_kinase_dom"/>
</dbReference>
<feature type="region of interest" description="Disordered" evidence="1">
    <location>
        <begin position="884"/>
        <end position="936"/>
    </location>
</feature>
<dbReference type="AlphaFoldDB" id="A0A6A5X0E1"/>
<evidence type="ECO:0000256" key="1">
    <source>
        <dbReference type="SAM" id="MobiDB-lite"/>
    </source>
</evidence>
<feature type="compositionally biased region" description="Low complexity" evidence="1">
    <location>
        <begin position="890"/>
        <end position="908"/>
    </location>
</feature>
<protein>
    <recommendedName>
        <fullName evidence="2">Protein kinase domain-containing protein</fullName>
    </recommendedName>
</protein>
<feature type="domain" description="Protein kinase" evidence="2">
    <location>
        <begin position="127"/>
        <end position="484"/>
    </location>
</feature>
<dbReference type="SUPFAM" id="SSF56112">
    <property type="entry name" value="Protein kinase-like (PK-like)"/>
    <property type="match status" value="1"/>
</dbReference>
<sequence>MRQKADWTSDIKDTQTHLLAHAAYDGFSDFPPIHSSKISDAGSDCCLVVFSILLDLGIGHLVHHLAKKDIVDNRLPVNLSYLKKKLKPLEDGEKIAELFNKRQWKFLPAQFRYNMDKEFFEERIIPICRKDSLASGGTAHVWQIVVQKEFVGPKLRNHLAQDEFAVYDDEEFGPCYIFALKTFNEGYFQHYEDEKRAFDGLQDNKGVIRRLGCYSHRELERPTSPDGSVPKGKTTMNILLEYGTYDLRFVFGLRSPPVLPREIVTFWKSLFQVADAVSGIHLFKTGGNEFNGWHADIKPENIILVRNQYKLADPGFARFKKKTQEKGAAPPEIKVHGGTDTYGAPEVRRKDKVGQSIDIWSLGCVFSLAATWVVLGYQGVVQYTSVREKTLEALLSSIEDKQHPLLASRQPPPGSKLERLDCFHNGTDALPEIGSWHAYLLSSLRHCDPLTESIIELVSSCMLLEDPKKRIGSKDLCTELHRLVERADDIVTESVATGDKTVKQIQQIESLLHEIDRDATTQKPELRPEASLAFAPGRPVDRKALKAQLEQIPMKKTSNRFETLPPPKTPSHKLSVAVPTILRSDTSGAKETIHPAGPDLPGTLKSLQASHRTSTLTLGMSRSNTSTLALSHESENAIQAWEKLQREEKLRTVAFVPRRRRRKDKFLSEFFARRDIKFLVDDALSMSRHWDEATFLLETLVRKARGQDPDGMDLSFTISKDNVAKKDDPAAFRHAMSRATPGTPSRAKCSPRTSMKIPLGELLWDYYDRVVKSHDTVNKLTIIVLTDGLWSDKRDDLEVEIVDFHKRLRRKTKNPTNERRVSVQFIQFGDDAEARERLRRLDDDMPYRDVPDMIDCESFAIKGNIYKMLLGSFVEEMDAIKDDDMDDASTHSLSITPPSSPPVSGSSSGRLEASQPAQIKNQGSRRRLSGIFGSRG</sequence>
<dbReference type="PANTHER" id="PTHR34706">
    <property type="entry name" value="SLR1338 PROTEIN"/>
    <property type="match status" value="1"/>
</dbReference>
<dbReference type="Proteomes" id="UP000799779">
    <property type="component" value="Unassembled WGS sequence"/>
</dbReference>
<dbReference type="InterPro" id="IPR011009">
    <property type="entry name" value="Kinase-like_dom_sf"/>
</dbReference>
<reference evidence="3" key="1">
    <citation type="journal article" date="2020" name="Stud. Mycol.">
        <title>101 Dothideomycetes genomes: a test case for predicting lifestyles and emergence of pathogens.</title>
        <authorList>
            <person name="Haridas S."/>
            <person name="Albert R."/>
            <person name="Binder M."/>
            <person name="Bloem J."/>
            <person name="Labutti K."/>
            <person name="Salamov A."/>
            <person name="Andreopoulos B."/>
            <person name="Baker S."/>
            <person name="Barry K."/>
            <person name="Bills G."/>
            <person name="Bluhm B."/>
            <person name="Cannon C."/>
            <person name="Castanera R."/>
            <person name="Culley D."/>
            <person name="Daum C."/>
            <person name="Ezra D."/>
            <person name="Gonzalez J."/>
            <person name="Henrissat B."/>
            <person name="Kuo A."/>
            <person name="Liang C."/>
            <person name="Lipzen A."/>
            <person name="Lutzoni F."/>
            <person name="Magnuson J."/>
            <person name="Mondo S."/>
            <person name="Nolan M."/>
            <person name="Ohm R."/>
            <person name="Pangilinan J."/>
            <person name="Park H.-J."/>
            <person name="Ramirez L."/>
            <person name="Alfaro M."/>
            <person name="Sun H."/>
            <person name="Tritt A."/>
            <person name="Yoshinaga Y."/>
            <person name="Zwiers L.-H."/>
            <person name="Turgeon B."/>
            <person name="Goodwin S."/>
            <person name="Spatafora J."/>
            <person name="Crous P."/>
            <person name="Grigoriev I."/>
        </authorList>
    </citation>
    <scope>NUCLEOTIDE SEQUENCE</scope>
    <source>
        <strain evidence="3">CBS 123094</strain>
    </source>
</reference>
<organism evidence="3 4">
    <name type="scientific">Amniculicola lignicola CBS 123094</name>
    <dbReference type="NCBI Taxonomy" id="1392246"/>
    <lineage>
        <taxon>Eukaryota</taxon>
        <taxon>Fungi</taxon>
        <taxon>Dikarya</taxon>
        <taxon>Ascomycota</taxon>
        <taxon>Pezizomycotina</taxon>
        <taxon>Dothideomycetes</taxon>
        <taxon>Pleosporomycetidae</taxon>
        <taxon>Pleosporales</taxon>
        <taxon>Amniculicolaceae</taxon>
        <taxon>Amniculicola</taxon>
    </lineage>
</organism>
<dbReference type="SMART" id="SM00220">
    <property type="entry name" value="S_TKc"/>
    <property type="match status" value="1"/>
</dbReference>